<dbReference type="PANTHER" id="PTHR42648:SF32">
    <property type="entry name" value="RIBONUCLEASE H-LIKE DOMAIN, GAG-PRE-INTEGRASE DOMAIN PROTEIN-RELATED"/>
    <property type="match status" value="1"/>
</dbReference>
<keyword evidence="1" id="KW-0645">Protease</keyword>
<proteinExistence type="predicted"/>
<dbReference type="EMBL" id="BQNB010015469">
    <property type="protein sequence ID" value="GJT40397.1"/>
    <property type="molecule type" value="Genomic_DNA"/>
</dbReference>
<name>A0ABQ5DPU4_9ASTR</name>
<gene>
    <name evidence="3" type="ORF">Tco_0940262</name>
</gene>
<protein>
    <recommendedName>
        <fullName evidence="2">Retrovirus-related Pol polyprotein from transposon TNT 1-94-like beta-barrel domain-containing protein</fullName>
    </recommendedName>
</protein>
<dbReference type="PANTHER" id="PTHR42648">
    <property type="entry name" value="TRANSPOSASE, PUTATIVE-RELATED"/>
    <property type="match status" value="1"/>
</dbReference>
<keyword evidence="4" id="KW-1185">Reference proteome</keyword>
<dbReference type="InterPro" id="IPR039537">
    <property type="entry name" value="Retrotran_Ty1/copia-like"/>
</dbReference>
<reference evidence="3" key="2">
    <citation type="submission" date="2022-01" db="EMBL/GenBank/DDBJ databases">
        <authorList>
            <person name="Yamashiro T."/>
            <person name="Shiraishi A."/>
            <person name="Satake H."/>
            <person name="Nakayama K."/>
        </authorList>
    </citation>
    <scope>NUCLEOTIDE SEQUENCE</scope>
</reference>
<comment type="caution">
    <text evidence="3">The sequence shown here is derived from an EMBL/GenBank/DDBJ whole genome shotgun (WGS) entry which is preliminary data.</text>
</comment>
<dbReference type="InterPro" id="IPR054722">
    <property type="entry name" value="PolX-like_BBD"/>
</dbReference>
<organism evidence="3 4">
    <name type="scientific">Tanacetum coccineum</name>
    <dbReference type="NCBI Taxonomy" id="301880"/>
    <lineage>
        <taxon>Eukaryota</taxon>
        <taxon>Viridiplantae</taxon>
        <taxon>Streptophyta</taxon>
        <taxon>Embryophyta</taxon>
        <taxon>Tracheophyta</taxon>
        <taxon>Spermatophyta</taxon>
        <taxon>Magnoliopsida</taxon>
        <taxon>eudicotyledons</taxon>
        <taxon>Gunneridae</taxon>
        <taxon>Pentapetalae</taxon>
        <taxon>asterids</taxon>
        <taxon>campanulids</taxon>
        <taxon>Asterales</taxon>
        <taxon>Asteraceae</taxon>
        <taxon>Asteroideae</taxon>
        <taxon>Anthemideae</taxon>
        <taxon>Anthemidinae</taxon>
        <taxon>Tanacetum</taxon>
    </lineage>
</organism>
<sequence length="201" mass="23122">MTVNSTQDYLKRFVWYLDSGCSRHMTGVKQYLHRYSKDPGPKVVFGDDSLRDTEGYGSINCNGITFTREPFSTKKIKLSSLLLKEEMSMSLICHLSTKITMLISLPKLHLVLTGSACEKGKHHRASFKTKRSFSITKSLHLLYMDLFGPVKPQTISHNKYILVIVDEYSRKIENLNEVRVKELRSLYGTELRKSQAGEFYE</sequence>
<evidence type="ECO:0000313" key="3">
    <source>
        <dbReference type="EMBL" id="GJT40397.1"/>
    </source>
</evidence>
<evidence type="ECO:0000313" key="4">
    <source>
        <dbReference type="Proteomes" id="UP001151760"/>
    </source>
</evidence>
<dbReference type="Pfam" id="PF22936">
    <property type="entry name" value="Pol_BBD"/>
    <property type="match status" value="1"/>
</dbReference>
<evidence type="ECO:0000256" key="1">
    <source>
        <dbReference type="ARBA" id="ARBA00022670"/>
    </source>
</evidence>
<accession>A0ABQ5DPU4</accession>
<dbReference type="Proteomes" id="UP001151760">
    <property type="component" value="Unassembled WGS sequence"/>
</dbReference>
<reference evidence="3" key="1">
    <citation type="journal article" date="2022" name="Int. J. Mol. Sci.">
        <title>Draft Genome of Tanacetum Coccineum: Genomic Comparison of Closely Related Tanacetum-Family Plants.</title>
        <authorList>
            <person name="Yamashiro T."/>
            <person name="Shiraishi A."/>
            <person name="Nakayama K."/>
            <person name="Satake H."/>
        </authorList>
    </citation>
    <scope>NUCLEOTIDE SEQUENCE</scope>
</reference>
<feature type="domain" description="Retrovirus-related Pol polyprotein from transposon TNT 1-94-like beta-barrel" evidence="2">
    <location>
        <begin position="15"/>
        <end position="62"/>
    </location>
</feature>
<evidence type="ECO:0000259" key="2">
    <source>
        <dbReference type="Pfam" id="PF22936"/>
    </source>
</evidence>
<keyword evidence="1" id="KW-0378">Hydrolase</keyword>